<feature type="transmembrane region" description="Helical" evidence="8">
    <location>
        <begin position="265"/>
        <end position="285"/>
    </location>
</feature>
<feature type="transmembrane region" description="Helical" evidence="8">
    <location>
        <begin position="170"/>
        <end position="188"/>
    </location>
</feature>
<dbReference type="PANTHER" id="PTHR23517:SF3">
    <property type="entry name" value="INTEGRAL MEMBRANE TRANSPORT PROTEIN"/>
    <property type="match status" value="1"/>
</dbReference>
<evidence type="ECO:0000256" key="4">
    <source>
        <dbReference type="ARBA" id="ARBA00022692"/>
    </source>
</evidence>
<feature type="transmembrane region" description="Helical" evidence="8">
    <location>
        <begin position="237"/>
        <end position="259"/>
    </location>
</feature>
<evidence type="ECO:0000256" key="5">
    <source>
        <dbReference type="ARBA" id="ARBA00022989"/>
    </source>
</evidence>
<organism evidence="9 10">
    <name type="scientific">Actinomadura montaniterrae</name>
    <dbReference type="NCBI Taxonomy" id="1803903"/>
    <lineage>
        <taxon>Bacteria</taxon>
        <taxon>Bacillati</taxon>
        <taxon>Actinomycetota</taxon>
        <taxon>Actinomycetes</taxon>
        <taxon>Streptosporangiales</taxon>
        <taxon>Thermomonosporaceae</taxon>
        <taxon>Actinomadura</taxon>
    </lineage>
</organism>
<dbReference type="InterPro" id="IPR036259">
    <property type="entry name" value="MFS_trans_sf"/>
</dbReference>
<reference evidence="9 10" key="1">
    <citation type="submission" date="2019-09" db="EMBL/GenBank/DDBJ databases">
        <title>Actinomadura physcomitrii sp. nov., a novel actinomycete isolated from moss [Physcomitrium sphaericum (Ludw) Fuernr].</title>
        <authorList>
            <person name="Liu C."/>
            <person name="Zhuang X."/>
        </authorList>
    </citation>
    <scope>NUCLEOTIDE SEQUENCE [LARGE SCALE GENOMIC DNA]</scope>
    <source>
        <strain evidence="9 10">CYP1-1B</strain>
    </source>
</reference>
<dbReference type="AlphaFoldDB" id="A0A6L3VLC8"/>
<evidence type="ECO:0000256" key="7">
    <source>
        <dbReference type="SAM" id="MobiDB-lite"/>
    </source>
</evidence>
<feature type="transmembrane region" description="Helical" evidence="8">
    <location>
        <begin position="84"/>
        <end position="108"/>
    </location>
</feature>
<dbReference type="InterPro" id="IPR050171">
    <property type="entry name" value="MFS_Transporters"/>
</dbReference>
<evidence type="ECO:0000313" key="9">
    <source>
        <dbReference type="EMBL" id="KAB2372512.1"/>
    </source>
</evidence>
<evidence type="ECO:0000256" key="3">
    <source>
        <dbReference type="ARBA" id="ARBA00022475"/>
    </source>
</evidence>
<evidence type="ECO:0000256" key="2">
    <source>
        <dbReference type="ARBA" id="ARBA00022448"/>
    </source>
</evidence>
<feature type="transmembrane region" description="Helical" evidence="8">
    <location>
        <begin position="143"/>
        <end position="164"/>
    </location>
</feature>
<dbReference type="PANTHER" id="PTHR23517">
    <property type="entry name" value="RESISTANCE PROTEIN MDTM, PUTATIVE-RELATED-RELATED"/>
    <property type="match status" value="1"/>
</dbReference>
<protein>
    <submittedName>
        <fullName evidence="9">MFS transporter</fullName>
    </submittedName>
</protein>
<dbReference type="EMBL" id="WBMR01000108">
    <property type="protein sequence ID" value="KAB2372512.1"/>
    <property type="molecule type" value="Genomic_DNA"/>
</dbReference>
<dbReference type="PROSITE" id="PS00216">
    <property type="entry name" value="SUGAR_TRANSPORT_1"/>
    <property type="match status" value="1"/>
</dbReference>
<keyword evidence="10" id="KW-1185">Reference proteome</keyword>
<keyword evidence="3" id="KW-1003">Cell membrane</keyword>
<feature type="transmembrane region" description="Helical" evidence="8">
    <location>
        <begin position="114"/>
        <end position="131"/>
    </location>
</feature>
<dbReference type="OrthoDB" id="5242249at2"/>
<feature type="transmembrane region" description="Helical" evidence="8">
    <location>
        <begin position="323"/>
        <end position="344"/>
    </location>
</feature>
<feature type="region of interest" description="Disordered" evidence="7">
    <location>
        <begin position="196"/>
        <end position="228"/>
    </location>
</feature>
<gene>
    <name evidence="9" type="ORF">F9B16_29815</name>
</gene>
<feature type="transmembrane region" description="Helical" evidence="8">
    <location>
        <begin position="52"/>
        <end position="72"/>
    </location>
</feature>
<evidence type="ECO:0000256" key="8">
    <source>
        <dbReference type="SAM" id="Phobius"/>
    </source>
</evidence>
<name>A0A6L3VLC8_9ACTN</name>
<feature type="transmembrane region" description="Helical" evidence="8">
    <location>
        <begin position="356"/>
        <end position="377"/>
    </location>
</feature>
<evidence type="ECO:0000313" key="10">
    <source>
        <dbReference type="Proteomes" id="UP000483004"/>
    </source>
</evidence>
<dbReference type="GO" id="GO:0005886">
    <property type="term" value="C:plasma membrane"/>
    <property type="evidence" value="ECO:0007669"/>
    <property type="project" value="UniProtKB-SubCell"/>
</dbReference>
<evidence type="ECO:0000256" key="6">
    <source>
        <dbReference type="ARBA" id="ARBA00023136"/>
    </source>
</evidence>
<comment type="subcellular location">
    <subcellularLocation>
        <location evidence="1">Cell membrane</location>
        <topology evidence="1">Multi-pass membrane protein</topology>
    </subcellularLocation>
</comment>
<dbReference type="Gene3D" id="1.20.1250.20">
    <property type="entry name" value="MFS general substrate transporter like domains"/>
    <property type="match status" value="1"/>
</dbReference>
<keyword evidence="4 8" id="KW-0812">Transmembrane</keyword>
<dbReference type="GO" id="GO:0022857">
    <property type="term" value="F:transmembrane transporter activity"/>
    <property type="evidence" value="ECO:0007669"/>
    <property type="project" value="InterPro"/>
</dbReference>
<feature type="transmembrane region" description="Helical" evidence="8">
    <location>
        <begin position="383"/>
        <end position="404"/>
    </location>
</feature>
<proteinExistence type="predicted"/>
<keyword evidence="5 8" id="KW-1133">Transmembrane helix</keyword>
<feature type="compositionally biased region" description="Low complexity" evidence="7">
    <location>
        <begin position="215"/>
        <end position="228"/>
    </location>
</feature>
<dbReference type="Pfam" id="PF07690">
    <property type="entry name" value="MFS_1"/>
    <property type="match status" value="1"/>
</dbReference>
<dbReference type="InterPro" id="IPR005829">
    <property type="entry name" value="Sugar_transporter_CS"/>
</dbReference>
<keyword evidence="6 8" id="KW-0472">Membrane</keyword>
<feature type="transmembrane region" description="Helical" evidence="8">
    <location>
        <begin position="297"/>
        <end position="317"/>
    </location>
</feature>
<evidence type="ECO:0000256" key="1">
    <source>
        <dbReference type="ARBA" id="ARBA00004651"/>
    </source>
</evidence>
<dbReference type="RefSeq" id="WP_151543538.1">
    <property type="nucleotide sequence ID" value="NZ_WBMR01000108.1"/>
</dbReference>
<sequence>MATASPVPPGTAAPGGARWLPIASIMFGVGWGANQFASLLGLYTDRLRLGDGGAQAMFGVYALGLVPGLVLGGPASDRYGRRRIALPFACLSALVTVVLMAGVAAPWLLYAGRLLAGVVTGAVLAAGTAWVKELTPVSGTRMTALAVSAGFGAGPLVSALVAQWAPHPLVTAYLPHLLIMLLTVPPAFRVPETHVPRAHASDSEQPMAGQGRSGSGRSRQGRSGLSGVRNPAFRRTIAPVAIWTFAAPVSAFALLPALVPVHHLPIAYAGAITGLTLASGMAAQPVARRLEARHPRLVAAAGLGAITCGLLLAALTVAAGLPVLNAVTAVVLGAGYGFVLTYGLGEVARIAAPGELAGLTAVAYALVYVGMFAPLLLTVVAKAVPLDAVLTAMAVLAAACLVYVSRQPRAAARPPAAGRTVPDVRECSAGR</sequence>
<dbReference type="SUPFAM" id="SSF103473">
    <property type="entry name" value="MFS general substrate transporter"/>
    <property type="match status" value="1"/>
</dbReference>
<accession>A0A6L3VLC8</accession>
<comment type="caution">
    <text evidence="9">The sequence shown here is derived from an EMBL/GenBank/DDBJ whole genome shotgun (WGS) entry which is preliminary data.</text>
</comment>
<dbReference type="InterPro" id="IPR011701">
    <property type="entry name" value="MFS"/>
</dbReference>
<dbReference type="Proteomes" id="UP000483004">
    <property type="component" value="Unassembled WGS sequence"/>
</dbReference>
<keyword evidence="2" id="KW-0813">Transport</keyword>